<dbReference type="PATRIC" id="fig|1263867.3.peg.6373"/>
<keyword evidence="2" id="KW-1185">Reference proteome</keyword>
<organism evidence="1 2">
    <name type="scientific">Rhodopirellula europaea 6C</name>
    <dbReference type="NCBI Taxonomy" id="1263867"/>
    <lineage>
        <taxon>Bacteria</taxon>
        <taxon>Pseudomonadati</taxon>
        <taxon>Planctomycetota</taxon>
        <taxon>Planctomycetia</taxon>
        <taxon>Pirellulales</taxon>
        <taxon>Pirellulaceae</taxon>
        <taxon>Rhodopirellula</taxon>
    </lineage>
</organism>
<dbReference type="Proteomes" id="UP000011529">
    <property type="component" value="Unassembled WGS sequence"/>
</dbReference>
<reference evidence="1" key="2">
    <citation type="journal article" date="2013" name="Mar. Genomics">
        <title>Expression of sulfatases in Rhodopirellula baltica and the diversity of sulfatases in the genus Rhodopirellula.</title>
        <authorList>
            <person name="Wegner C.E."/>
            <person name="Richter-Heitmann T."/>
            <person name="Klindworth A."/>
            <person name="Klockow C."/>
            <person name="Richter M."/>
            <person name="Achstetter T."/>
            <person name="Glockner F.O."/>
            <person name="Harder J."/>
        </authorList>
    </citation>
    <scope>NUCLEOTIDE SEQUENCE [LARGE SCALE GENOMIC DNA]</scope>
    <source>
        <strain evidence="1">6C</strain>
    </source>
</reference>
<sequence>MPEGVAPYTTTSTFESASAFGANPKLVIDIRITTSHVQRLMLETPSVETL</sequence>
<name>M2ATK7_9BACT</name>
<proteinExistence type="predicted"/>
<protein>
    <submittedName>
        <fullName evidence="1">Uncharacterized protein</fullName>
    </submittedName>
</protein>
<dbReference type="EMBL" id="ANMO01000268">
    <property type="protein sequence ID" value="EMB13339.1"/>
    <property type="molecule type" value="Genomic_DNA"/>
</dbReference>
<gene>
    <name evidence="1" type="ORF">RE6C_05948</name>
</gene>
<evidence type="ECO:0000313" key="1">
    <source>
        <dbReference type="EMBL" id="EMB13339.1"/>
    </source>
</evidence>
<dbReference type="AlphaFoldDB" id="M2ATK7"/>
<reference evidence="1" key="1">
    <citation type="submission" date="2012-11" db="EMBL/GenBank/DDBJ databases">
        <title>Permanent draft genomes of Rhodopirellula europaea strain SH398 and 6C.</title>
        <authorList>
            <person name="Richter M."/>
            <person name="Richter-Heitmann T."/>
            <person name="Frank C."/>
            <person name="Harder J."/>
            <person name="Glockner F.O."/>
        </authorList>
    </citation>
    <scope>NUCLEOTIDE SEQUENCE</scope>
    <source>
        <strain evidence="1">6C</strain>
    </source>
</reference>
<evidence type="ECO:0000313" key="2">
    <source>
        <dbReference type="Proteomes" id="UP000011529"/>
    </source>
</evidence>
<accession>M2ATK7</accession>
<comment type="caution">
    <text evidence="1">The sequence shown here is derived from an EMBL/GenBank/DDBJ whole genome shotgun (WGS) entry which is preliminary data.</text>
</comment>